<dbReference type="Gene3D" id="1.10.10.10">
    <property type="entry name" value="Winged helix-like DNA-binding domain superfamily/Winged helix DNA-binding domain"/>
    <property type="match status" value="1"/>
</dbReference>
<dbReference type="InterPro" id="IPR027417">
    <property type="entry name" value="P-loop_NTPase"/>
</dbReference>
<dbReference type="Pfam" id="PF13087">
    <property type="entry name" value="AAA_12"/>
    <property type="match status" value="1"/>
</dbReference>
<dbReference type="RefSeq" id="WP_344861598.1">
    <property type="nucleotide sequence ID" value="NZ_BAAAZN010000007.1"/>
</dbReference>
<feature type="domain" description="DNA2/NAM7 helicase helicase" evidence="7">
    <location>
        <begin position="681"/>
        <end position="792"/>
    </location>
</feature>
<evidence type="ECO:0000256" key="1">
    <source>
        <dbReference type="ARBA" id="ARBA00007913"/>
    </source>
</evidence>
<comment type="caution">
    <text evidence="10">The sequence shown here is derived from an EMBL/GenBank/DDBJ whole genome shotgun (WGS) entry which is preliminary data.</text>
</comment>
<dbReference type="InterPro" id="IPR050534">
    <property type="entry name" value="Coronavir_polyprotein_1ab"/>
</dbReference>
<comment type="similarity">
    <text evidence="1">Belongs to the DNA2/NAM7 helicase family.</text>
</comment>
<dbReference type="Pfam" id="PF13195">
    <property type="entry name" value="DUF4011"/>
    <property type="match status" value="1"/>
</dbReference>
<keyword evidence="2" id="KW-0547">Nucleotide-binding</keyword>
<evidence type="ECO:0000313" key="10">
    <source>
        <dbReference type="EMBL" id="GAA3551109.1"/>
    </source>
</evidence>
<dbReference type="SUPFAM" id="SSF52540">
    <property type="entry name" value="P-loop containing nucleoside triphosphate hydrolases"/>
    <property type="match status" value="2"/>
</dbReference>
<dbReference type="InterPro" id="IPR036388">
    <property type="entry name" value="WH-like_DNA-bd_sf"/>
</dbReference>
<accession>A0ABP6WI95</accession>
<feature type="domain" description="RNA polymerase sigma-70 region 4" evidence="6">
    <location>
        <begin position="1992"/>
        <end position="2035"/>
    </location>
</feature>
<dbReference type="InterPro" id="IPR041677">
    <property type="entry name" value="DNA2/NAM7_AAA_11"/>
</dbReference>
<evidence type="ECO:0000256" key="5">
    <source>
        <dbReference type="ARBA" id="ARBA00022840"/>
    </source>
</evidence>
<dbReference type="Pfam" id="PF13086">
    <property type="entry name" value="AAA_11"/>
    <property type="match status" value="1"/>
</dbReference>
<dbReference type="InterPro" id="IPR025103">
    <property type="entry name" value="DUF4011"/>
</dbReference>
<evidence type="ECO:0000256" key="3">
    <source>
        <dbReference type="ARBA" id="ARBA00022801"/>
    </source>
</evidence>
<dbReference type="InterPro" id="IPR047187">
    <property type="entry name" value="SF1_C_Upf1"/>
</dbReference>
<evidence type="ECO:0000259" key="7">
    <source>
        <dbReference type="Pfam" id="PF13086"/>
    </source>
</evidence>
<evidence type="ECO:0000259" key="6">
    <source>
        <dbReference type="Pfam" id="PF04545"/>
    </source>
</evidence>
<reference evidence="11" key="1">
    <citation type="journal article" date="2019" name="Int. J. Syst. Evol. Microbiol.">
        <title>The Global Catalogue of Microorganisms (GCM) 10K type strain sequencing project: providing services to taxonomists for standard genome sequencing and annotation.</title>
        <authorList>
            <consortium name="The Broad Institute Genomics Platform"/>
            <consortium name="The Broad Institute Genome Sequencing Center for Infectious Disease"/>
            <person name="Wu L."/>
            <person name="Ma J."/>
        </authorList>
    </citation>
    <scope>NUCLEOTIDE SEQUENCE [LARGE SCALE GENOMIC DNA]</scope>
    <source>
        <strain evidence="11">JCM 16898</strain>
    </source>
</reference>
<dbReference type="Gene3D" id="3.40.50.300">
    <property type="entry name" value="P-loop containing nucleotide triphosphate hydrolases"/>
    <property type="match status" value="3"/>
</dbReference>
<evidence type="ECO:0000259" key="8">
    <source>
        <dbReference type="Pfam" id="PF13087"/>
    </source>
</evidence>
<dbReference type="Proteomes" id="UP001500689">
    <property type="component" value="Unassembled WGS sequence"/>
</dbReference>
<evidence type="ECO:0000313" key="11">
    <source>
        <dbReference type="Proteomes" id="UP001500689"/>
    </source>
</evidence>
<dbReference type="InterPro" id="IPR007630">
    <property type="entry name" value="RNA_pol_sigma70_r4"/>
</dbReference>
<sequence>MAQSLFSTTERGNGQISAKLHHPPALFYALVHNDVPVATDLRIENHTGTDLGPVEVSVQLTGPGGPLSEVWSRRARTLPSSGALWWDDFRDLVPDAAALRAADEAFPVTYRVTVRAEGAAELAYSAPSRALAHNEWLNSPSVYESIAAFVQPNADSVAHILRVAAGLLERDTGSGSIQGYQADPKRVTHIGAAIYEALRGEAIAYVSLPASFEETGQKVRTTASVLRDRLGNCIDLAVTYAACLEAASLHPLIWFVEGHAFAGFFLHDDRLPESVALDANQLVNIVESGATLPVELTSIGAGSGIFTFAQAVETAIGHLRGGSELLGMVDVHLARKSGIRAMPSSDTAMPDVAIESSAPRTPQSITELPTALVRAGVFDEDENLEIRAADDGVPPRIHAWRRALLDLSLRNPLLKLPRTGKGLDLHVPGGALAELDDLIHDNKAIRIVAQDLVSGVHRLKGIRRAQDLDPAALADELRTDKRIYGAVTEASYVSKMRALQRDARTLEQETGSNYLYLTLGALVHATPSGEGRAPLFLVPVRIEGGTGRKPYSVVVDGDETAAPNWCLIQWLKVKHNVRIPELEHPITDESGIDINRSLAAIRKNLVENNLDHRIDESASLRLLQFSTFQMWRDLTQHWQTILGNPVVEHLVNNPGEPFMDPAGTDNLRVDETELQLPIPADGSQMRAIAMAEQGRSFVLEGPPGTGKSQTITNLIAHAIRSGKTVLFVAEKQAALDVVKRRLGKVGLEHFCLDLHGRKQSVRSIRQQLKDAHEQHARAEDHGWRALEARYRAEITTLRGYPDQLHNPNAAGYSFWSAYQTALAHDAGVTAPVPASFFSLPEDVRATATRAAAELPTAAKSAQLRPEHPWSLSTRRDMRGLDTDAVAQVAEQLESARAAFAQFPPALHTAIEGLPDPTELGAALACAHLAGSGRLPGEAEVASARRPDWDANAVALGTAIDEFHAAHQPALAAFRPETFVHPEFEDWSAAAVASRKGLFGKKKRRAALAERIRPCALPGTTVDESTVLEHIAGLAAARHAAGMLNAQIKAFPPFGLRAGWLPTQRDARQQWNAAVQAVISSRELRASHPEVWRALLTAGTATPANELRQFCLVWTQWTELLAITAESRQRWSEQGWAPAWQRDGAAWLADLRSFGLLPVQRWGALLDQAELLGHAGLTEFRQQLLRGEFRNEELELCFLRGVAAAALAERARSQGLEYFDGAAHDRHVEQYLRLGADLRTHLPAQLGAAVVNRRPRDGVGRRDEAGELIRRLNSRKDRLSFREAVKTYPRAVAALTPCFLMSPASVANFLEPGALTFDLAVFDEASQIRVAQAVGAMGRARSVVVVGDSKQMPPTSIMDASHDGDAEEDSSVVEDLDSILTESVESGLPQEWLSWHYRSTEESLIAFSNDRYYDGKLATLPAPGSDPTLGISWRRVDGAFDRGTRASRTNRVEAEAIVDEIAALLQDPRTGARSIGVVTFNVQQRDLLLNLLEESTDKRIQAALARHGGEALFVKNLENVQGDERDVVFFSLAFSKDPESGILPLNFGPLSLTGGERRLNVAITRARKQVVLYSSFDPADVDLSRTRAVGTKHLRAYLEMAAHGAERTMSSASQREHQVDRVLDEVASVLESRGFETRKHHGLSHFTVDLAVRRPGSRQWQVAVMLDGPQWSSRPTVADREAAPHLLATVMGWPSVIRLWLPAWLNDRDGVLARIGAACPEVEEEPEVADAFEDLSAPAAYEVSESPVREETPQPVSVTRLVDDDVPLPAGAVRDGDGPAVSEFVPYRPTIIGSREDFDRVTTDRRLRELLQGSFLEIIAAEGPIEEERLIRKVVQQFGFDRVRAARRAEAMRYRPKGLVKRSSRFGTFYWPGHLDPDTWTEYRRTRNSAERAFDEIAPEEIVNAMRQALETGGGATGEGLERATMERLGYGRKTANIERILGWAVGYGVASGSLPARLTEDAATVLDDEPAAPVPAPEVGETGTVVTEITSWLAPLDDAALAILSNRYFAEEPLTLKEVGAQFGLSSARARQIEAGSKHALMARLARSTRVNALLARLRADIQPVAALSRLINRHPEIATKVEPVDAPLWLVLEKFDDFFEVVDGWAVAPSVQAAAEQTAMLLADLADEYGMVELSRLGSIVDRFGMDSAELEAWLEWCDYEEVRKRILTRTSSFADRAAAVLSLISAPLTIDELGTELGMHRPPADAAQQLGADSRFTLAERGEWALATWRSEADNDLVAAIGAILDVTGNIPLDELIGRIQARARGTSEAAISAAAAQHPFETRSGRVWRGTRSPAARKTPEETGRLFRKDGAWLLRVRVTQDHLRGASVPIPVALATAIGLARDDQVEFHSPIGLRAVRWSGLQPTGPSVRLLLERTGTPIGALVFLRFGDDGRFDVEVPGPMPDDPPLARALWFAGRWEAATQNAERELAAAVRLSGAVDRRTLIATYRGRGDDEIVAALEEAWAE</sequence>
<keyword evidence="5" id="KW-0067">ATP-binding</keyword>
<keyword evidence="11" id="KW-1185">Reference proteome</keyword>
<dbReference type="Pfam" id="PF18741">
    <property type="entry name" value="MTES_1575"/>
    <property type="match status" value="1"/>
</dbReference>
<dbReference type="InterPro" id="IPR013324">
    <property type="entry name" value="RNA_pol_sigma_r3/r4-like"/>
</dbReference>
<evidence type="ECO:0000256" key="4">
    <source>
        <dbReference type="ARBA" id="ARBA00022806"/>
    </source>
</evidence>
<dbReference type="SUPFAM" id="SSF88659">
    <property type="entry name" value="Sigma3 and sigma4 domains of RNA polymerase sigma factors"/>
    <property type="match status" value="1"/>
</dbReference>
<dbReference type="PANTHER" id="PTHR43788">
    <property type="entry name" value="DNA2/NAM7 HELICASE FAMILY MEMBER"/>
    <property type="match status" value="1"/>
</dbReference>
<name>A0ABP6WI95_9PSEU</name>
<dbReference type="EMBL" id="BAAAZN010000007">
    <property type="protein sequence ID" value="GAA3551109.1"/>
    <property type="molecule type" value="Genomic_DNA"/>
</dbReference>
<dbReference type="CDD" id="cd18808">
    <property type="entry name" value="SF1_C_Upf1"/>
    <property type="match status" value="1"/>
</dbReference>
<keyword evidence="3" id="KW-0378">Hydrolase</keyword>
<evidence type="ECO:0000256" key="2">
    <source>
        <dbReference type="ARBA" id="ARBA00022741"/>
    </source>
</evidence>
<feature type="domain" description="Restriction endonuclease type II-like" evidence="9">
    <location>
        <begin position="1623"/>
        <end position="1715"/>
    </location>
</feature>
<dbReference type="InterPro" id="IPR049468">
    <property type="entry name" value="Restrct_endonuc-II-like_dom"/>
</dbReference>
<proteinExistence type="inferred from homology"/>
<feature type="domain" description="DNA2/NAM7 helicase-like C-terminal" evidence="8">
    <location>
        <begin position="1379"/>
        <end position="1571"/>
    </location>
</feature>
<gene>
    <name evidence="10" type="ORF">GCM10022222_38330</name>
</gene>
<dbReference type="Pfam" id="PF04545">
    <property type="entry name" value="Sigma70_r4"/>
    <property type="match status" value="1"/>
</dbReference>
<dbReference type="PANTHER" id="PTHR43788:SF8">
    <property type="entry name" value="DNA-BINDING PROTEIN SMUBP-2"/>
    <property type="match status" value="1"/>
</dbReference>
<keyword evidence="4" id="KW-0347">Helicase</keyword>
<protein>
    <submittedName>
        <fullName evidence="10">DUF3320 domain-containing protein</fullName>
    </submittedName>
</protein>
<evidence type="ECO:0000259" key="9">
    <source>
        <dbReference type="Pfam" id="PF18741"/>
    </source>
</evidence>
<organism evidence="10 11">
    <name type="scientific">Amycolatopsis ultiminotia</name>
    <dbReference type="NCBI Taxonomy" id="543629"/>
    <lineage>
        <taxon>Bacteria</taxon>
        <taxon>Bacillati</taxon>
        <taxon>Actinomycetota</taxon>
        <taxon>Actinomycetes</taxon>
        <taxon>Pseudonocardiales</taxon>
        <taxon>Pseudonocardiaceae</taxon>
        <taxon>Amycolatopsis</taxon>
    </lineage>
</organism>
<dbReference type="InterPro" id="IPR041679">
    <property type="entry name" value="DNA2/NAM7-like_C"/>
</dbReference>